<evidence type="ECO:0000313" key="8">
    <source>
        <dbReference type="EMBL" id="NIR73747.1"/>
    </source>
</evidence>
<dbReference type="EMBL" id="JAACAK010000012">
    <property type="protein sequence ID" value="NIR73747.1"/>
    <property type="molecule type" value="Genomic_DNA"/>
</dbReference>
<dbReference type="InterPro" id="IPR001453">
    <property type="entry name" value="MoaB/Mog_dom"/>
</dbReference>
<dbReference type="SUPFAM" id="SSF53218">
    <property type="entry name" value="Molybdenum cofactor biosynthesis proteins"/>
    <property type="match status" value="1"/>
</dbReference>
<evidence type="ECO:0000256" key="1">
    <source>
        <dbReference type="ARBA" id="ARBA00005046"/>
    </source>
</evidence>
<comment type="catalytic activity">
    <reaction evidence="5">
        <text>molybdopterin + ATP + H(+) = adenylyl-molybdopterin + diphosphate</text>
        <dbReference type="Rhea" id="RHEA:31331"/>
        <dbReference type="ChEBI" id="CHEBI:15378"/>
        <dbReference type="ChEBI" id="CHEBI:30616"/>
        <dbReference type="ChEBI" id="CHEBI:33019"/>
        <dbReference type="ChEBI" id="CHEBI:58698"/>
        <dbReference type="ChEBI" id="CHEBI:62727"/>
        <dbReference type="EC" id="2.7.7.75"/>
    </reaction>
</comment>
<evidence type="ECO:0000256" key="2">
    <source>
        <dbReference type="ARBA" id="ARBA00012509"/>
    </source>
</evidence>
<dbReference type="Pfam" id="PF00994">
    <property type="entry name" value="MoCF_biosynth"/>
    <property type="match status" value="1"/>
</dbReference>
<dbReference type="InterPro" id="IPR008284">
    <property type="entry name" value="MoCF_biosynth_CS"/>
</dbReference>
<evidence type="ECO:0000256" key="3">
    <source>
        <dbReference type="ARBA" id="ARBA00013491"/>
    </source>
</evidence>
<dbReference type="GO" id="GO:0006777">
    <property type="term" value="P:Mo-molybdopterin cofactor biosynthetic process"/>
    <property type="evidence" value="ECO:0007669"/>
    <property type="project" value="UniProtKB-KW"/>
</dbReference>
<name>A0AAE4Z788_9BACT</name>
<dbReference type="NCBIfam" id="TIGR00177">
    <property type="entry name" value="molyb_syn"/>
    <property type="match status" value="1"/>
</dbReference>
<evidence type="ECO:0000256" key="4">
    <source>
        <dbReference type="ARBA" id="ARBA00023150"/>
    </source>
</evidence>
<dbReference type="SMART" id="SM00852">
    <property type="entry name" value="MoCF_biosynth"/>
    <property type="match status" value="1"/>
</dbReference>
<evidence type="ECO:0000313" key="9">
    <source>
        <dbReference type="Proteomes" id="UP000702544"/>
    </source>
</evidence>
<dbReference type="EC" id="2.7.7.75" evidence="2"/>
<dbReference type="InterPro" id="IPR036425">
    <property type="entry name" value="MoaB/Mog-like_dom_sf"/>
</dbReference>
<dbReference type="PANTHER" id="PTHR43764">
    <property type="entry name" value="MOLYBDENUM COFACTOR BIOSYNTHESIS"/>
    <property type="match status" value="1"/>
</dbReference>
<dbReference type="InterPro" id="IPR051920">
    <property type="entry name" value="MPT_Adenylyltrnsfr/MoaC-Rel"/>
</dbReference>
<evidence type="ECO:0000256" key="6">
    <source>
        <dbReference type="ARBA" id="ARBA00058212"/>
    </source>
</evidence>
<dbReference type="Gene3D" id="3.40.980.10">
    <property type="entry name" value="MoaB/Mog-like domain"/>
    <property type="match status" value="1"/>
</dbReference>
<feature type="domain" description="MoaB/Mog" evidence="7">
    <location>
        <begin position="5"/>
        <end position="149"/>
    </location>
</feature>
<dbReference type="AlphaFoldDB" id="A0AAE4Z788"/>
<comment type="pathway">
    <text evidence="1">Cofactor biosynthesis; molybdopterin biosynthesis.</text>
</comment>
<reference evidence="8 9" key="1">
    <citation type="submission" date="2020-01" db="EMBL/GenBank/DDBJ databases">
        <title>Genomes assembled from Gulf of Kutch pelagic sediment metagenomes.</title>
        <authorList>
            <person name="Chandrashekar M."/>
            <person name="Mahajan M.S."/>
            <person name="Dave K.J."/>
            <person name="Vatsa P."/>
            <person name="Nathani N.M."/>
        </authorList>
    </citation>
    <scope>NUCLEOTIDE SEQUENCE [LARGE SCALE GENOMIC DNA]</scope>
    <source>
        <strain evidence="8">KS3-K002</strain>
    </source>
</reference>
<dbReference type="CDD" id="cd00886">
    <property type="entry name" value="MogA_MoaB"/>
    <property type="match status" value="1"/>
</dbReference>
<evidence type="ECO:0000259" key="7">
    <source>
        <dbReference type="SMART" id="SM00852"/>
    </source>
</evidence>
<keyword evidence="4" id="KW-0501">Molybdenum cofactor biosynthesis</keyword>
<dbReference type="GO" id="GO:0061598">
    <property type="term" value="F:molybdopterin adenylyltransferase activity"/>
    <property type="evidence" value="ECO:0007669"/>
    <property type="project" value="UniProtKB-EC"/>
</dbReference>
<proteinExistence type="predicted"/>
<sequence length="162" mass="17376">MIRVAVLTVSDGVAAGTREDVSGRTAVDWIDRQGWSLVEHRVAPDERAVVTRMLTEWSDTTDVDLILTLGGTGFGPRDITPEATSSVIERRAPGIAEALRASGASKMPHAMLGRGLSGIRGRTLIVNLPGSKRAVREGLELLERVVPHAVDLLHGRTEHSGN</sequence>
<accession>A0AAE4Z788</accession>
<dbReference type="Proteomes" id="UP000702544">
    <property type="component" value="Unassembled WGS sequence"/>
</dbReference>
<organism evidence="8 9">
    <name type="scientific">Candidatus Kutchimonas denitrificans</name>
    <dbReference type="NCBI Taxonomy" id="3056748"/>
    <lineage>
        <taxon>Bacteria</taxon>
        <taxon>Pseudomonadati</taxon>
        <taxon>Gemmatimonadota</taxon>
        <taxon>Gemmatimonadia</taxon>
        <taxon>Candidatus Palauibacterales</taxon>
        <taxon>Candidatus Palauibacteraceae</taxon>
        <taxon>Candidatus Kutchimonas</taxon>
    </lineage>
</organism>
<evidence type="ECO:0000256" key="5">
    <source>
        <dbReference type="ARBA" id="ARBA00051131"/>
    </source>
</evidence>
<comment type="function">
    <text evidence="6">Catalyzes the adenylation of molybdopterin as part of the biosynthesis of the molybdenum-cofactor.</text>
</comment>
<protein>
    <recommendedName>
        <fullName evidence="3">Molybdopterin adenylyltransferase</fullName>
        <ecNumber evidence="2">2.7.7.75</ecNumber>
    </recommendedName>
</protein>
<gene>
    <name evidence="8" type="ORF">GWO12_01330</name>
</gene>
<dbReference type="PANTHER" id="PTHR43764:SF1">
    <property type="entry name" value="MOLYBDOPTERIN MOLYBDOTRANSFERASE"/>
    <property type="match status" value="1"/>
</dbReference>
<comment type="caution">
    <text evidence="8">The sequence shown here is derived from an EMBL/GenBank/DDBJ whole genome shotgun (WGS) entry which is preliminary data.</text>
</comment>
<dbReference type="PROSITE" id="PS01078">
    <property type="entry name" value="MOCF_BIOSYNTHESIS_1"/>
    <property type="match status" value="1"/>
</dbReference>